<dbReference type="STRING" id="338966.Ppro_0772"/>
<dbReference type="KEGG" id="ppd:Ppro_0772"/>
<comment type="subunit">
    <text evidence="3">Homodimer.</text>
</comment>
<dbReference type="GO" id="GO:0008270">
    <property type="term" value="F:zinc ion binding"/>
    <property type="evidence" value="ECO:0007669"/>
    <property type="project" value="TreeGrafter"/>
</dbReference>
<dbReference type="Gene3D" id="1.10.10.10">
    <property type="entry name" value="Winged helix-like DNA-binding domain superfamily/Winged helix DNA-binding domain"/>
    <property type="match status" value="1"/>
</dbReference>
<evidence type="ECO:0000313" key="15">
    <source>
        <dbReference type="EMBL" id="ABK98402.1"/>
    </source>
</evidence>
<feature type="binding site" evidence="14">
    <location>
        <position position="92"/>
    </location>
    <ligand>
        <name>Fe cation</name>
        <dbReference type="ChEBI" id="CHEBI:24875"/>
    </ligand>
</feature>
<dbReference type="Proteomes" id="UP000006732">
    <property type="component" value="Chromosome"/>
</dbReference>
<gene>
    <name evidence="15" type="ordered locus">Ppro_0772</name>
</gene>
<dbReference type="GO" id="GO:0005829">
    <property type="term" value="C:cytosol"/>
    <property type="evidence" value="ECO:0007669"/>
    <property type="project" value="TreeGrafter"/>
</dbReference>
<evidence type="ECO:0000256" key="10">
    <source>
        <dbReference type="ARBA" id="ARBA00023015"/>
    </source>
</evidence>
<organism evidence="15 16">
    <name type="scientific">Pelobacter propionicus (strain DSM 2379 / NBRC 103807 / OttBd1)</name>
    <dbReference type="NCBI Taxonomy" id="338966"/>
    <lineage>
        <taxon>Bacteria</taxon>
        <taxon>Pseudomonadati</taxon>
        <taxon>Thermodesulfobacteriota</taxon>
        <taxon>Desulfuromonadia</taxon>
        <taxon>Desulfuromonadales</taxon>
        <taxon>Desulfuromonadaceae</taxon>
        <taxon>Pelobacter</taxon>
    </lineage>
</organism>
<keyword evidence="12" id="KW-0804">Transcription</keyword>
<dbReference type="GO" id="GO:0003700">
    <property type="term" value="F:DNA-binding transcription factor activity"/>
    <property type="evidence" value="ECO:0007669"/>
    <property type="project" value="InterPro"/>
</dbReference>
<keyword evidence="9 14" id="KW-0408">Iron</keyword>
<keyword evidence="7 13" id="KW-0479">Metal-binding</keyword>
<feature type="binding site" evidence="14">
    <location>
        <position position="94"/>
    </location>
    <ligand>
        <name>Fe cation</name>
        <dbReference type="ChEBI" id="CHEBI:24875"/>
    </ligand>
</feature>
<dbReference type="PANTHER" id="PTHR33202:SF2">
    <property type="entry name" value="FERRIC UPTAKE REGULATION PROTEIN"/>
    <property type="match status" value="1"/>
</dbReference>
<feature type="binding site" evidence="13">
    <location>
        <position position="101"/>
    </location>
    <ligand>
        <name>Zn(2+)</name>
        <dbReference type="ChEBI" id="CHEBI:29105"/>
    </ligand>
</feature>
<dbReference type="InterPro" id="IPR043135">
    <property type="entry name" value="Fur_C"/>
</dbReference>
<dbReference type="AlphaFoldDB" id="A1AM32"/>
<name>A1AM32_PELPD</name>
<proteinExistence type="inferred from homology"/>
<evidence type="ECO:0000256" key="3">
    <source>
        <dbReference type="ARBA" id="ARBA00011738"/>
    </source>
</evidence>
<accession>A1AM32</accession>
<keyword evidence="5" id="KW-0963">Cytoplasm</keyword>
<dbReference type="Pfam" id="PF01475">
    <property type="entry name" value="FUR"/>
    <property type="match status" value="1"/>
</dbReference>
<dbReference type="SUPFAM" id="SSF46785">
    <property type="entry name" value="Winged helix' DNA-binding domain"/>
    <property type="match status" value="1"/>
</dbReference>
<keyword evidence="10" id="KW-0805">Transcription regulation</keyword>
<keyword evidence="16" id="KW-1185">Reference proteome</keyword>
<dbReference type="RefSeq" id="WP_011734714.1">
    <property type="nucleotide sequence ID" value="NC_008609.1"/>
</dbReference>
<protein>
    <recommendedName>
        <fullName evidence="4">Ferric uptake regulation protein</fullName>
    </recommendedName>
</protein>
<evidence type="ECO:0000256" key="12">
    <source>
        <dbReference type="ARBA" id="ARBA00023163"/>
    </source>
</evidence>
<dbReference type="GO" id="GO:0045892">
    <property type="term" value="P:negative regulation of DNA-templated transcription"/>
    <property type="evidence" value="ECO:0007669"/>
    <property type="project" value="TreeGrafter"/>
</dbReference>
<dbReference type="HOGENOM" id="CLU_096072_3_0_7"/>
<comment type="subcellular location">
    <subcellularLocation>
        <location evidence="1">Cytoplasm</location>
    </subcellularLocation>
</comment>
<feature type="binding site" evidence="14">
    <location>
        <position position="130"/>
    </location>
    <ligand>
        <name>Fe cation</name>
        <dbReference type="ChEBI" id="CHEBI:24875"/>
    </ligand>
</feature>
<reference evidence="15 16" key="1">
    <citation type="submission" date="2006-10" db="EMBL/GenBank/DDBJ databases">
        <title>Complete sequence of chromosome of Pelobacter propionicus DSM 2379.</title>
        <authorList>
            <consortium name="US DOE Joint Genome Institute"/>
            <person name="Copeland A."/>
            <person name="Lucas S."/>
            <person name="Lapidus A."/>
            <person name="Barry K."/>
            <person name="Detter J.C."/>
            <person name="Glavina del Rio T."/>
            <person name="Hammon N."/>
            <person name="Israni S."/>
            <person name="Dalin E."/>
            <person name="Tice H."/>
            <person name="Pitluck S."/>
            <person name="Saunders E."/>
            <person name="Brettin T."/>
            <person name="Bruce D."/>
            <person name="Han C."/>
            <person name="Tapia R."/>
            <person name="Schmutz J."/>
            <person name="Larimer F."/>
            <person name="Land M."/>
            <person name="Hauser L."/>
            <person name="Kyrpides N."/>
            <person name="Kim E."/>
            <person name="Lovley D."/>
            <person name="Richardson P."/>
        </authorList>
    </citation>
    <scope>NUCLEOTIDE SEQUENCE [LARGE SCALE GENOMIC DNA]</scope>
    <source>
        <strain evidence="16">DSM 2379 / NBRC 103807 / OttBd1</strain>
    </source>
</reference>
<dbReference type="CDD" id="cd07153">
    <property type="entry name" value="Fur_like"/>
    <property type="match status" value="1"/>
</dbReference>
<dbReference type="OrthoDB" id="8659436at2"/>
<evidence type="ECO:0000256" key="4">
    <source>
        <dbReference type="ARBA" id="ARBA00020910"/>
    </source>
</evidence>
<keyword evidence="11" id="KW-0238">DNA-binding</keyword>
<evidence type="ECO:0000256" key="11">
    <source>
        <dbReference type="ARBA" id="ARBA00023125"/>
    </source>
</evidence>
<dbReference type="InterPro" id="IPR036388">
    <property type="entry name" value="WH-like_DNA-bd_sf"/>
</dbReference>
<evidence type="ECO:0000256" key="2">
    <source>
        <dbReference type="ARBA" id="ARBA00007957"/>
    </source>
</evidence>
<feature type="binding site" evidence="13">
    <location>
        <position position="138"/>
    </location>
    <ligand>
        <name>Zn(2+)</name>
        <dbReference type="ChEBI" id="CHEBI:29105"/>
    </ligand>
</feature>
<dbReference type="EMBL" id="CP000482">
    <property type="protein sequence ID" value="ABK98402.1"/>
    <property type="molecule type" value="Genomic_DNA"/>
</dbReference>
<evidence type="ECO:0000256" key="9">
    <source>
        <dbReference type="ARBA" id="ARBA00023004"/>
    </source>
</evidence>
<comment type="cofactor">
    <cofactor evidence="13">
        <name>Zn(2+)</name>
        <dbReference type="ChEBI" id="CHEBI:29105"/>
    </cofactor>
    <text evidence="13">Binds 1 zinc ion per subunit.</text>
</comment>
<dbReference type="PANTHER" id="PTHR33202">
    <property type="entry name" value="ZINC UPTAKE REGULATION PROTEIN"/>
    <property type="match status" value="1"/>
</dbReference>
<evidence type="ECO:0000256" key="6">
    <source>
        <dbReference type="ARBA" id="ARBA00022491"/>
    </source>
</evidence>
<evidence type="ECO:0000256" key="8">
    <source>
        <dbReference type="ARBA" id="ARBA00022833"/>
    </source>
</evidence>
<evidence type="ECO:0000313" key="16">
    <source>
        <dbReference type="Proteomes" id="UP000006732"/>
    </source>
</evidence>
<comment type="similarity">
    <text evidence="2">Belongs to the Fur family.</text>
</comment>
<evidence type="ECO:0000256" key="13">
    <source>
        <dbReference type="PIRSR" id="PIRSR602481-1"/>
    </source>
</evidence>
<feature type="binding site" evidence="14">
    <location>
        <position position="113"/>
    </location>
    <ligand>
        <name>Fe cation</name>
        <dbReference type="ChEBI" id="CHEBI:24875"/>
    </ligand>
</feature>
<evidence type="ECO:0000256" key="7">
    <source>
        <dbReference type="ARBA" id="ARBA00022723"/>
    </source>
</evidence>
<dbReference type="Gene3D" id="3.30.1490.190">
    <property type="match status" value="1"/>
</dbReference>
<dbReference type="FunFam" id="3.30.1490.190:FF:000001">
    <property type="entry name" value="Ferric uptake regulation protein"/>
    <property type="match status" value="1"/>
</dbReference>
<dbReference type="InterPro" id="IPR002481">
    <property type="entry name" value="FUR"/>
</dbReference>
<dbReference type="GO" id="GO:1900705">
    <property type="term" value="P:negative regulation of siderophore biosynthetic process"/>
    <property type="evidence" value="ECO:0007669"/>
    <property type="project" value="TreeGrafter"/>
</dbReference>
<sequence>MILEKKHAFNRFAAGKGLRSTRQREIILDFFLATHQHVSVEELYLKIKAVHPGIGSATVYRTLKLFVEAGLAREVLLHDGQTRYEHVVEGEHHDHLVCTGCNAVIEFENETIEKLQDEIATRHGFLIKSHKLEIYGLCARCRAAAKT</sequence>
<feature type="binding site" evidence="13">
    <location>
        <position position="141"/>
    </location>
    <ligand>
        <name>Zn(2+)</name>
        <dbReference type="ChEBI" id="CHEBI:29105"/>
    </ligand>
</feature>
<keyword evidence="8 13" id="KW-0862">Zinc</keyword>
<keyword evidence="6" id="KW-0678">Repressor</keyword>
<evidence type="ECO:0000256" key="5">
    <source>
        <dbReference type="ARBA" id="ARBA00022490"/>
    </source>
</evidence>
<dbReference type="InterPro" id="IPR036390">
    <property type="entry name" value="WH_DNA-bd_sf"/>
</dbReference>
<dbReference type="GO" id="GO:0000976">
    <property type="term" value="F:transcription cis-regulatory region binding"/>
    <property type="evidence" value="ECO:0007669"/>
    <property type="project" value="TreeGrafter"/>
</dbReference>
<comment type="cofactor">
    <cofactor evidence="14">
        <name>Mn(2+)</name>
        <dbReference type="ChEBI" id="CHEBI:29035"/>
    </cofactor>
    <cofactor evidence="14">
        <name>Fe(2+)</name>
        <dbReference type="ChEBI" id="CHEBI:29033"/>
    </cofactor>
    <text evidence="14">Binds 1 Mn(2+) or Fe(2+) ion per subunit.</text>
</comment>
<feature type="binding site" evidence="13">
    <location>
        <position position="98"/>
    </location>
    <ligand>
        <name>Zn(2+)</name>
        <dbReference type="ChEBI" id="CHEBI:29105"/>
    </ligand>
</feature>
<evidence type="ECO:0000256" key="1">
    <source>
        <dbReference type="ARBA" id="ARBA00004496"/>
    </source>
</evidence>
<dbReference type="eggNOG" id="COG0735">
    <property type="taxonomic scope" value="Bacteria"/>
</dbReference>
<evidence type="ECO:0000256" key="14">
    <source>
        <dbReference type="PIRSR" id="PIRSR602481-2"/>
    </source>
</evidence>